<feature type="transmembrane region" description="Helical" evidence="2">
    <location>
        <begin position="594"/>
        <end position="613"/>
    </location>
</feature>
<name>A0A5N0TEC2_9MICO</name>
<keyword evidence="5" id="KW-1185">Reference proteome</keyword>
<dbReference type="PROSITE" id="PS50011">
    <property type="entry name" value="PROTEIN_KINASE_DOM"/>
    <property type="match status" value="1"/>
</dbReference>
<keyword evidence="2" id="KW-0812">Transmembrane</keyword>
<feature type="domain" description="Protein kinase" evidence="3">
    <location>
        <begin position="220"/>
        <end position="579"/>
    </location>
</feature>
<dbReference type="PANTHER" id="PTHR10566:SF113">
    <property type="entry name" value="PROTEIN ACTIVITY OF BC1 COMPLEX KINASE 7, CHLOROPLASTIC"/>
    <property type="match status" value="1"/>
</dbReference>
<reference evidence="5" key="1">
    <citation type="submission" date="2019-09" db="EMBL/GenBank/DDBJ databases">
        <title>Mumia zhuanghuii sp. nov. isolated from the intestinal contents of plateau pika (Ochotona curzoniae) in the Qinghai-Tibet plateau of China.</title>
        <authorList>
            <person name="Tian Z."/>
        </authorList>
    </citation>
    <scope>NUCLEOTIDE SEQUENCE [LARGE SCALE GENOMIC DNA]</scope>
    <source>
        <strain evidence="5">L-033</strain>
    </source>
</reference>
<comment type="similarity">
    <text evidence="1">Belongs to the protein kinase superfamily. ADCK protein kinase family.</text>
</comment>
<dbReference type="EMBL" id="VYUY01000015">
    <property type="protein sequence ID" value="KAA9132206.1"/>
    <property type="molecule type" value="Genomic_DNA"/>
</dbReference>
<gene>
    <name evidence="4" type="ORF">F6B40_10875</name>
</gene>
<dbReference type="InterPro" id="IPR000719">
    <property type="entry name" value="Prot_kinase_dom"/>
</dbReference>
<dbReference type="GO" id="GO:0004672">
    <property type="term" value="F:protein kinase activity"/>
    <property type="evidence" value="ECO:0007669"/>
    <property type="project" value="InterPro"/>
</dbReference>
<organism evidence="4 5">
    <name type="scientific">Microbacterium caowuchunii</name>
    <dbReference type="NCBI Taxonomy" id="2614638"/>
    <lineage>
        <taxon>Bacteria</taxon>
        <taxon>Bacillati</taxon>
        <taxon>Actinomycetota</taxon>
        <taxon>Actinomycetes</taxon>
        <taxon>Micrococcales</taxon>
        <taxon>Microbacteriaceae</taxon>
        <taxon>Microbacterium</taxon>
    </lineage>
</organism>
<evidence type="ECO:0000313" key="4">
    <source>
        <dbReference type="EMBL" id="KAA9132206.1"/>
    </source>
</evidence>
<dbReference type="PANTHER" id="PTHR10566">
    <property type="entry name" value="CHAPERONE-ACTIVITY OF BC1 COMPLEX CABC1 -RELATED"/>
    <property type="match status" value="1"/>
</dbReference>
<keyword evidence="2" id="KW-0472">Membrane</keyword>
<feature type="transmembrane region" description="Helical" evidence="2">
    <location>
        <begin position="35"/>
        <end position="54"/>
    </location>
</feature>
<dbReference type="GO" id="GO:0005524">
    <property type="term" value="F:ATP binding"/>
    <property type="evidence" value="ECO:0007669"/>
    <property type="project" value="InterPro"/>
</dbReference>
<dbReference type="InterPro" id="IPR011009">
    <property type="entry name" value="Kinase-like_dom_sf"/>
</dbReference>
<keyword evidence="2" id="KW-1133">Transmembrane helix</keyword>
<dbReference type="Pfam" id="PF03109">
    <property type="entry name" value="ABC1"/>
    <property type="match status" value="1"/>
</dbReference>
<dbReference type="Proteomes" id="UP000326838">
    <property type="component" value="Unassembled WGS sequence"/>
</dbReference>
<feature type="transmembrane region" description="Helical" evidence="2">
    <location>
        <begin position="74"/>
        <end position="99"/>
    </location>
</feature>
<keyword evidence="4" id="KW-0808">Transferase</keyword>
<feature type="transmembrane region" description="Helical" evidence="2">
    <location>
        <begin position="625"/>
        <end position="642"/>
    </location>
</feature>
<sequence>MPAIIWYAIIAIVFAGGAAWVSRRVLDTPIGWVRSVLTGLVVFVAGTPLAVWALQSADVLDEGGVVAVDDAIAALFLALTVGWMFAVVVVAIVTLEFLWPTRPMRNPIVVFREMFRRRDRARRYAQILAIASRHGLGIVRRHRSGARDDLPGALVGALNEAGVTFIKIGQVLSSRDDVLPPELTTALSTLQMQTTPIPWSEARAAIEAQLHRPLEEVFAYVDETPLAAASVAQVHAATLRTGEHVVIKIQRPNARAQATTDLDIIERLAADAERRTDWGREYGAAALAAEFSRALREELDYRIEAANTEMLRSAVARSESAHVRIPAVYPAYSTAQMLVQERAAGVPLSTFDASTLDQEDATRIADGLLDAVFEQIAVLGVFHADLHPGNVQLAEDGTITLIDFGAVGVVEKSLRRMLLPLLVAMANEDDVAATDVVLLVVPAPELSPAEQASLQHDIGVILTRIHNARVDENIFRALIDVLRRHRLALPPSLLLVFRTLASLEGSLRRIQPGYDMVGRALERAPHFARRLVSPESLVMLAQTEAAIVGEQLRRAPRRIEALARQLEGGTFSMRMHAFEDSGERSWIEVLVGRLTTTLVGIALVIAAVVLGVSVEGPELTPDVPFYPFLGSLVGLGGLLLLLRSLREAFARRQSGR</sequence>
<evidence type="ECO:0000256" key="1">
    <source>
        <dbReference type="ARBA" id="ARBA00009670"/>
    </source>
</evidence>
<dbReference type="InterPro" id="IPR050154">
    <property type="entry name" value="UbiB_kinase"/>
</dbReference>
<dbReference type="AlphaFoldDB" id="A0A5N0TEC2"/>
<evidence type="ECO:0000259" key="3">
    <source>
        <dbReference type="PROSITE" id="PS50011"/>
    </source>
</evidence>
<proteinExistence type="inferred from homology"/>
<protein>
    <submittedName>
        <fullName evidence="4">AarF/ABC1/UbiB kinase family protein</fullName>
    </submittedName>
</protein>
<dbReference type="InterPro" id="IPR004147">
    <property type="entry name" value="ABC1_dom"/>
</dbReference>
<dbReference type="Gene3D" id="1.10.510.10">
    <property type="entry name" value="Transferase(Phosphotransferase) domain 1"/>
    <property type="match status" value="1"/>
</dbReference>
<accession>A0A5N0TEC2</accession>
<feature type="transmembrane region" description="Helical" evidence="2">
    <location>
        <begin position="6"/>
        <end position="23"/>
    </location>
</feature>
<dbReference type="RefSeq" id="WP_150893891.1">
    <property type="nucleotide sequence ID" value="NZ_VYUY01000015.1"/>
</dbReference>
<evidence type="ECO:0000313" key="5">
    <source>
        <dbReference type="Proteomes" id="UP000326838"/>
    </source>
</evidence>
<dbReference type="CDD" id="cd05121">
    <property type="entry name" value="ABC1_ADCK3-like"/>
    <property type="match status" value="1"/>
</dbReference>
<dbReference type="SUPFAM" id="SSF56112">
    <property type="entry name" value="Protein kinase-like (PK-like)"/>
    <property type="match status" value="1"/>
</dbReference>
<comment type="caution">
    <text evidence="4">The sequence shown here is derived from an EMBL/GenBank/DDBJ whole genome shotgun (WGS) entry which is preliminary data.</text>
</comment>
<evidence type="ECO:0000256" key="2">
    <source>
        <dbReference type="SAM" id="Phobius"/>
    </source>
</evidence>
<keyword evidence="4" id="KW-0418">Kinase</keyword>